<dbReference type="RefSeq" id="WP_117487747.1">
    <property type="nucleotide sequence ID" value="NZ_QVIG01000001.1"/>
</dbReference>
<accession>A0A372ZV05</accession>
<dbReference type="PANTHER" id="PTHR30461">
    <property type="entry name" value="DNA-INVERTASE FROM LAMBDOID PROPHAGE"/>
    <property type="match status" value="1"/>
</dbReference>
<dbReference type="EMBL" id="QVIG01000001">
    <property type="protein sequence ID" value="RGD59591.1"/>
    <property type="molecule type" value="Genomic_DNA"/>
</dbReference>
<keyword evidence="1" id="KW-0238">DNA-binding</keyword>
<dbReference type="GO" id="GO:0000150">
    <property type="term" value="F:DNA strand exchange activity"/>
    <property type="evidence" value="ECO:0007669"/>
    <property type="project" value="InterPro"/>
</dbReference>
<gene>
    <name evidence="4" type="ORF">DR950_18950</name>
</gene>
<evidence type="ECO:0000313" key="4">
    <source>
        <dbReference type="EMBL" id="RGD59591.1"/>
    </source>
</evidence>
<dbReference type="PANTHER" id="PTHR30461:SF2">
    <property type="entry name" value="SERINE RECOMBINASE PINE-RELATED"/>
    <property type="match status" value="1"/>
</dbReference>
<dbReference type="SMART" id="SM00857">
    <property type="entry name" value="Resolvase"/>
    <property type="match status" value="1"/>
</dbReference>
<dbReference type="CDD" id="cd00338">
    <property type="entry name" value="Ser_Recombinase"/>
    <property type="match status" value="1"/>
</dbReference>
<keyword evidence="5" id="KW-1185">Reference proteome</keyword>
<dbReference type="Pfam" id="PF00239">
    <property type="entry name" value="Resolvase"/>
    <property type="match status" value="1"/>
</dbReference>
<dbReference type="Proteomes" id="UP000263377">
    <property type="component" value="Unassembled WGS sequence"/>
</dbReference>
<name>A0A372ZV05_9ACTN</name>
<evidence type="ECO:0000256" key="2">
    <source>
        <dbReference type="ARBA" id="ARBA00023172"/>
    </source>
</evidence>
<dbReference type="InterPro" id="IPR050639">
    <property type="entry name" value="SSR_resolvase"/>
</dbReference>
<dbReference type="Gene3D" id="3.90.1750.20">
    <property type="entry name" value="Putative Large Serine Recombinase, Chain B, Domain 2"/>
    <property type="match status" value="1"/>
</dbReference>
<dbReference type="InterPro" id="IPR036162">
    <property type="entry name" value="Resolvase-like_N_sf"/>
</dbReference>
<reference evidence="4 5" key="1">
    <citation type="submission" date="2018-08" db="EMBL/GenBank/DDBJ databases">
        <title>Diversity &amp; Physiological Properties of Lignin-Decomposing Actinobacteria from Soil.</title>
        <authorList>
            <person name="Roh S.G."/>
            <person name="Kim S.B."/>
        </authorList>
    </citation>
    <scope>NUCLEOTIDE SEQUENCE [LARGE SCALE GENOMIC DNA]</scope>
    <source>
        <strain evidence="4 5">MMS17-GH009</strain>
    </source>
</reference>
<dbReference type="SUPFAM" id="SSF53041">
    <property type="entry name" value="Resolvase-like"/>
    <property type="match status" value="1"/>
</dbReference>
<dbReference type="AlphaFoldDB" id="A0A372ZV05"/>
<keyword evidence="2" id="KW-0233">DNA recombination</keyword>
<evidence type="ECO:0000313" key="5">
    <source>
        <dbReference type="Proteomes" id="UP000263377"/>
    </source>
</evidence>
<protein>
    <submittedName>
        <fullName evidence="4">Recombinase family protein</fullName>
    </submittedName>
</protein>
<comment type="caution">
    <text evidence="4">The sequence shown here is derived from an EMBL/GenBank/DDBJ whole genome shotgun (WGS) entry which is preliminary data.</text>
</comment>
<proteinExistence type="predicted"/>
<dbReference type="InterPro" id="IPR038109">
    <property type="entry name" value="DNA_bind_recomb_sf"/>
</dbReference>
<dbReference type="GO" id="GO:0003677">
    <property type="term" value="F:DNA binding"/>
    <property type="evidence" value="ECO:0007669"/>
    <property type="project" value="UniProtKB-KW"/>
</dbReference>
<feature type="domain" description="Recombinase" evidence="3">
    <location>
        <begin position="201"/>
        <end position="322"/>
    </location>
</feature>
<organism evidence="4 5">
    <name type="scientific">Kitasatospora xanthocidica</name>
    <dbReference type="NCBI Taxonomy" id="83382"/>
    <lineage>
        <taxon>Bacteria</taxon>
        <taxon>Bacillati</taxon>
        <taxon>Actinomycetota</taxon>
        <taxon>Actinomycetes</taxon>
        <taxon>Kitasatosporales</taxon>
        <taxon>Streptomycetaceae</taxon>
        <taxon>Kitasatospora</taxon>
    </lineage>
</organism>
<evidence type="ECO:0000256" key="1">
    <source>
        <dbReference type="ARBA" id="ARBA00023125"/>
    </source>
</evidence>
<dbReference type="Gene3D" id="3.40.50.1390">
    <property type="entry name" value="Resolvase, N-terminal catalytic domain"/>
    <property type="match status" value="1"/>
</dbReference>
<sequence>MAKRTRTARAAQQKAYTVEAEWTAADLALLADLMRAEAALPADAPRALLSVRLSVLTEDTTSPVRQELDLRREALNRGCRVVGVASDLNVSATKVPPWKRKQLGDWLNNRAPEFDVLLFWKLDRFIRRLSDLHTMIDWALKYGKNLVSKHDSIDLTTVVGKILVTLIGGIAEIEATNTSTRVASLWDYAKTQSAWLVGKPAFGYTTAEDENGNVVLVIEADAHKALHWCRRMARRGVSATRMVKLLKRAGLASDGLTATTLLRQLRNPALMGYRVEEEKKGSARRSKLVLDKAGKPIRVAEAVFADDEFHELQADLDKRSKNQPQRRPGGATKFLGVFVCVDCKTNMLEQRNRVKDRVYEYLRCQGCKGGGLGATNPDAINAKLVLDVLSVLGDEPVQVREYARGAEARAHVAQLEESIAYYMKELEPGGRYAKTRFTREQAEETLDKLITELGEIDPETTEDRWVNVANGKTFRQQWEAGGTEAMAADLLRVGVRCEVTRTKVKGQRAPAIKLRLMIPKDYRDRLIVKEDDFASKL</sequence>
<dbReference type="InterPro" id="IPR006119">
    <property type="entry name" value="Resolv_N"/>
</dbReference>
<dbReference type="InterPro" id="IPR011109">
    <property type="entry name" value="DNA_bind_recombinase_dom"/>
</dbReference>
<evidence type="ECO:0000259" key="3">
    <source>
        <dbReference type="PROSITE" id="PS51737"/>
    </source>
</evidence>
<dbReference type="PROSITE" id="PS51737">
    <property type="entry name" value="RECOMBINASE_DNA_BIND"/>
    <property type="match status" value="1"/>
</dbReference>